<accession>K4KEL3</accession>
<dbReference type="SUPFAM" id="SSF54001">
    <property type="entry name" value="Cysteine proteinases"/>
    <property type="match status" value="1"/>
</dbReference>
<dbReference type="KEGG" id="saga:M5M_00655"/>
<dbReference type="Pfam" id="PF11992">
    <property type="entry name" value="TgpA_N"/>
    <property type="match status" value="1"/>
</dbReference>
<sequence length="687" mass="78239">MLIDQIPRNSLLWMIGAVVAACLPHWPHAPGWLWLAMALVFGWRVQIYRGRLALPSFWIKALLVLICGLAVWRAFGNLRGLEPMTALLIAGLVLKCLEMRNRRDALLVVMLGYFVTAAQLLYSTQLLASLYALLCIWALLVAQQLLFSGAGNSFKAIVRHSAVMLLQALPVMLALFMLMPRLAPLWAMPSQQHAARTGISDSMAPGDVVDLTQSGKLAFRVSFEGDVPPPEARYWRGLVMSEFDGRTWRRHDYDFLPGERAVDLFRDRPSSWRMSNLLMGENVPVYRYELLMEETHQSWLFTLGLPVTVSMSQAWGITRDHTLFTLKPMRERTALSVTSADLPMPQSTLHAFVQRRYLALPEGYNPRTLALAKSWMAERDSADFFVEKFRQWVASRFVYTLQPPGLGRDSVDEFLFTTQQGFCEHFASSFVVMARAAGIPARVVTGYQGGELSVDGQYLLVHQMDAHAWAELWIDGQWRRIDPTAFVAPERIRMGLRDSMREQQALLGEPMSLMRFSYIATLNQLRLQWDYVNYLWQSRVAGFDRDAQQGLLDQWLGGRDPLQLALVFLALVLGPVILVAVWMMWSGRPAPEPMIRRLMRQVTKGLGPELQRRPGETLGDFFRRLAQAMPEREQECLNLARVFDHRLYGAGAEDVRAEQLLRQWVARFSKSQGVAKRDQTGSNRHIE</sequence>
<dbReference type="Pfam" id="PF01841">
    <property type="entry name" value="Transglut_core"/>
    <property type="match status" value="1"/>
</dbReference>
<dbReference type="InterPro" id="IPR021878">
    <property type="entry name" value="TgpA_N"/>
</dbReference>
<dbReference type="Proteomes" id="UP000000466">
    <property type="component" value="Chromosome"/>
</dbReference>
<dbReference type="SMART" id="SM00460">
    <property type="entry name" value="TGc"/>
    <property type="match status" value="1"/>
</dbReference>
<name>K4KEL3_SIMAS</name>
<evidence type="ECO:0000256" key="1">
    <source>
        <dbReference type="SAM" id="Phobius"/>
    </source>
</evidence>
<dbReference type="AlphaFoldDB" id="K4KEL3"/>
<dbReference type="InterPro" id="IPR002931">
    <property type="entry name" value="Transglutaminase-like"/>
</dbReference>
<keyword evidence="1" id="KW-0472">Membrane</keyword>
<keyword evidence="1" id="KW-0812">Transmembrane</keyword>
<feature type="transmembrane region" description="Helical" evidence="1">
    <location>
        <begin position="128"/>
        <end position="150"/>
    </location>
</feature>
<keyword evidence="4" id="KW-1185">Reference proteome</keyword>
<dbReference type="InterPro" id="IPR052901">
    <property type="entry name" value="Bact_TGase-like"/>
</dbReference>
<dbReference type="HOGENOM" id="CLU_012397_0_0_6"/>
<keyword evidence="1" id="KW-1133">Transmembrane helix</keyword>
<proteinExistence type="predicted"/>
<feature type="transmembrane region" description="Helical" evidence="1">
    <location>
        <begin position="564"/>
        <end position="585"/>
    </location>
</feature>
<feature type="domain" description="Transglutaminase-like" evidence="2">
    <location>
        <begin position="415"/>
        <end position="485"/>
    </location>
</feature>
<evidence type="ECO:0000259" key="2">
    <source>
        <dbReference type="SMART" id="SM00460"/>
    </source>
</evidence>
<evidence type="ECO:0000313" key="3">
    <source>
        <dbReference type="EMBL" id="AFU97366.1"/>
    </source>
</evidence>
<organism evidence="3 4">
    <name type="scientific">Simiduia agarivorans (strain DSM 21679 / JCM 13881 / BCRC 17597 / SA1)</name>
    <dbReference type="NCBI Taxonomy" id="1117647"/>
    <lineage>
        <taxon>Bacteria</taxon>
        <taxon>Pseudomonadati</taxon>
        <taxon>Pseudomonadota</taxon>
        <taxon>Gammaproteobacteria</taxon>
        <taxon>Cellvibrionales</taxon>
        <taxon>Cellvibrionaceae</taxon>
        <taxon>Simiduia</taxon>
    </lineage>
</organism>
<dbReference type="PANTHER" id="PTHR42736">
    <property type="entry name" value="PROTEIN-GLUTAMINE GAMMA-GLUTAMYLTRANSFERASE"/>
    <property type="match status" value="1"/>
</dbReference>
<dbReference type="PANTHER" id="PTHR42736:SF1">
    <property type="entry name" value="PROTEIN-GLUTAMINE GAMMA-GLUTAMYLTRANSFERASE"/>
    <property type="match status" value="1"/>
</dbReference>
<reference evidence="3 4" key="1">
    <citation type="journal article" date="2013" name="Genome Announc.">
        <title>Complete genome sequence of Simiduia agarivorans SA1(T), a marine bacterium able to degrade a variety of polysaccharides.</title>
        <authorList>
            <person name="Lin S.Y."/>
            <person name="Shieh W.Y."/>
            <person name="Chen J.S."/>
            <person name="Tang S.L."/>
        </authorList>
    </citation>
    <scope>NUCLEOTIDE SEQUENCE [LARGE SCALE GENOMIC DNA]</scope>
    <source>
        <strain evidence="4">DSM 21679 / JCM 13881 / BCRC 17597 / SA1</strain>
    </source>
</reference>
<dbReference type="EMBL" id="CP003746">
    <property type="protein sequence ID" value="AFU97366.1"/>
    <property type="molecule type" value="Genomic_DNA"/>
</dbReference>
<dbReference type="InterPro" id="IPR038765">
    <property type="entry name" value="Papain-like_cys_pep_sf"/>
</dbReference>
<evidence type="ECO:0000313" key="4">
    <source>
        <dbReference type="Proteomes" id="UP000000466"/>
    </source>
</evidence>
<protein>
    <recommendedName>
        <fullName evidence="2">Transglutaminase-like domain-containing protein</fullName>
    </recommendedName>
</protein>
<dbReference type="STRING" id="1117647.M5M_00655"/>
<feature type="transmembrane region" description="Helical" evidence="1">
    <location>
        <begin position="104"/>
        <end position="122"/>
    </location>
</feature>
<feature type="transmembrane region" description="Helical" evidence="1">
    <location>
        <begin position="57"/>
        <end position="75"/>
    </location>
</feature>
<dbReference type="Gene3D" id="3.10.620.30">
    <property type="match status" value="1"/>
</dbReference>
<gene>
    <name evidence="3" type="ordered locus">M5M_00655</name>
</gene>
<feature type="transmembrane region" description="Helical" evidence="1">
    <location>
        <begin position="162"/>
        <end position="183"/>
    </location>
</feature>
<feature type="transmembrane region" description="Helical" evidence="1">
    <location>
        <begin position="9"/>
        <end position="26"/>
    </location>
</feature>
<dbReference type="eggNOG" id="COG1305">
    <property type="taxonomic scope" value="Bacteria"/>
</dbReference>